<dbReference type="EMBL" id="LR796209">
    <property type="protein sequence ID" value="CAB4126532.1"/>
    <property type="molecule type" value="Genomic_DNA"/>
</dbReference>
<gene>
    <name evidence="1" type="ORF">UFOVP75_3</name>
</gene>
<organism evidence="1">
    <name type="scientific">uncultured Caudovirales phage</name>
    <dbReference type="NCBI Taxonomy" id="2100421"/>
    <lineage>
        <taxon>Viruses</taxon>
        <taxon>Duplodnaviria</taxon>
        <taxon>Heunggongvirae</taxon>
        <taxon>Uroviricota</taxon>
        <taxon>Caudoviricetes</taxon>
        <taxon>Peduoviridae</taxon>
        <taxon>Maltschvirus</taxon>
        <taxon>Maltschvirus maltsch</taxon>
    </lineage>
</organism>
<protein>
    <submittedName>
        <fullName evidence="1">Uncharacterized protein</fullName>
    </submittedName>
</protein>
<accession>A0A6J5KYY2</accession>
<name>A0A6J5KYY2_9CAUD</name>
<reference evidence="1" key="1">
    <citation type="submission" date="2020-04" db="EMBL/GenBank/DDBJ databases">
        <authorList>
            <person name="Chiriac C."/>
            <person name="Salcher M."/>
            <person name="Ghai R."/>
            <person name="Kavagutti S V."/>
        </authorList>
    </citation>
    <scope>NUCLEOTIDE SEQUENCE</scope>
</reference>
<proteinExistence type="predicted"/>
<evidence type="ECO:0000313" key="1">
    <source>
        <dbReference type="EMBL" id="CAB4126532.1"/>
    </source>
</evidence>
<sequence length="153" mass="16919">MHFYDTISDKDRSDLASAQHHHDAQRAALKAKNDAYVASFAHCTHVMVVHKIETQKLYGAPDAVTVACKCANCEFVETHDNPQNKQEIGSAFVPTKTQCRSCVWIVTKIGNRKVDVRCSVCATLSRTYCSPHKMPHIGATVPTTTFNNMPSIA</sequence>